<dbReference type="InterPro" id="IPR012373">
    <property type="entry name" value="Ferrdict_sens_TM"/>
</dbReference>
<evidence type="ECO:0000313" key="3">
    <source>
        <dbReference type="Proteomes" id="UP000249130"/>
    </source>
</evidence>
<reference evidence="2 3" key="1">
    <citation type="submission" date="2017-07" db="EMBL/GenBank/DDBJ databases">
        <title>Draft Genome Sequences of Select Purple Nonsulfur Bacteria.</title>
        <authorList>
            <person name="Lasarre B."/>
            <person name="Mckinlay J.B."/>
        </authorList>
    </citation>
    <scope>NUCLEOTIDE SEQUENCE [LARGE SCALE GENOMIC DNA]</scope>
    <source>
        <strain evidence="2 3">DSM 5909</strain>
    </source>
</reference>
<dbReference type="EMBL" id="NPEX01000440">
    <property type="protein sequence ID" value="RAI37514.1"/>
    <property type="molecule type" value="Genomic_DNA"/>
</dbReference>
<accession>A0A327KH85</accession>
<gene>
    <name evidence="2" type="ORF">CH341_29510</name>
</gene>
<keyword evidence="3" id="KW-1185">Reference proteome</keyword>
<dbReference type="Pfam" id="PF04773">
    <property type="entry name" value="FecR"/>
    <property type="match status" value="1"/>
</dbReference>
<evidence type="ECO:0000259" key="1">
    <source>
        <dbReference type="Pfam" id="PF04773"/>
    </source>
</evidence>
<organism evidence="2 3">
    <name type="scientific">Rhodoplanes roseus</name>
    <dbReference type="NCBI Taxonomy" id="29409"/>
    <lineage>
        <taxon>Bacteria</taxon>
        <taxon>Pseudomonadati</taxon>
        <taxon>Pseudomonadota</taxon>
        <taxon>Alphaproteobacteria</taxon>
        <taxon>Hyphomicrobiales</taxon>
        <taxon>Nitrobacteraceae</taxon>
        <taxon>Rhodoplanes</taxon>
    </lineage>
</organism>
<dbReference type="Proteomes" id="UP000249130">
    <property type="component" value="Unassembled WGS sequence"/>
</dbReference>
<dbReference type="InterPro" id="IPR006860">
    <property type="entry name" value="FecR"/>
</dbReference>
<comment type="caution">
    <text evidence="2">The sequence shown here is derived from an EMBL/GenBank/DDBJ whole genome shotgun (WGS) entry which is preliminary data.</text>
</comment>
<protein>
    <recommendedName>
        <fullName evidence="1">FecR protein domain-containing protein</fullName>
    </recommendedName>
</protein>
<dbReference type="PANTHER" id="PTHR30273">
    <property type="entry name" value="PERIPLASMIC SIGNAL SENSOR AND SIGMA FACTOR ACTIVATOR FECR-RELATED"/>
    <property type="match status" value="1"/>
</dbReference>
<dbReference type="AlphaFoldDB" id="A0A327KH85"/>
<name>A0A327KH85_9BRAD</name>
<dbReference type="PANTHER" id="PTHR30273:SF2">
    <property type="entry name" value="PROTEIN FECR"/>
    <property type="match status" value="1"/>
</dbReference>
<proteinExistence type="predicted"/>
<dbReference type="Gene3D" id="2.60.120.1440">
    <property type="match status" value="1"/>
</dbReference>
<feature type="domain" description="FecR protein" evidence="1">
    <location>
        <begin position="18"/>
        <end position="110"/>
    </location>
</feature>
<dbReference type="GO" id="GO:0016989">
    <property type="term" value="F:sigma factor antagonist activity"/>
    <property type="evidence" value="ECO:0007669"/>
    <property type="project" value="TreeGrafter"/>
</dbReference>
<sequence>MAAGWSVLPGLMLRGRADHVTAKGEVRRIALPDGSAATLGPDSALALDFGPGRRDLALLQGLAFFEVAADPRRPFAVRVGHVTATAVGTAFDVADDAGIVAVSVRQGLVEARAPEPGLTDGRTLAAGDWITVDPSAHEVDRGRRPPDQIAAWRDNLIVADRETVRALVGRIGRWIPGTVILADPFVGAQRVSGLFDLADPVSALEAVVHPAGARVRQVSSFLTVVSPI</sequence>
<evidence type="ECO:0000313" key="2">
    <source>
        <dbReference type="EMBL" id="RAI37514.1"/>
    </source>
</evidence>